<sequence>MRIAEISSPDHRHSLNEPHSHLLSQIESSIKDLERHSPESPFPEPLLTDLRLRLTQLTSLSPFPNSVKLHVWKLSYRLWNSCVDLANAAAVRPSSSSAKFTEQHANLRQISADLLFLANDVVGVPSPAFKSASFFYKTGLIWHDLNKFDLANNCFEKATDLTARIDVASVTDNEERKLLLGLNIARSRSVWEVSDRNLAIALLNRAKTVLFGCTESYKALANQYLAFGKIALSSNESCGVNEGLKLMNEALDLCEKGMRIVKRQDETLALKNMRLKTLRFIAASHLQRDEFESVLKCVKVLRESSSGGGDDHPSLSVLAMKAWLGLGRFGEAEKELKGVVVNKGVPEGVWVSAVESYFQATGAAGAETAKGVFLGLLGRCHVSAGATIRVVRRVVGDGVTVEGSRVRAKVVAEVVSDERVVALFVGEEAVKERTTMHAVLWNCGVTQMFGQLHLNNRRQPKFPLTSVCRKKTCRKLLLLCLYGLVAPGLAKSCHSAADHFRSKDYETSAEMFEKSMLYVPYNIESRVLRAKGFRVLCLCHLGLSQLDQAQEYITEAEKLEPNIASAFLKFKINLQKNDCDGAITQVQAMTTCLDFTPDFLSLSAHEAIACRALRVAVSSLSNLLNFYSSGKPMPTTEVMVLRTLITILTQDSGNESETLVYMKRSHKRLSEVGPDFFFGKGEVGRRERDWLAVNSWNTGTRVGKEEKYGLCADFFRLASDFYGVVVDGEGQGNNVMVCKSLILTVSAMIADEKQRKATLLDKEVKQAIELLDRAGKILTTISVGSQAEGDEITTIDPNFLFIYTLNTYDLHTRLNETGSQQLLLVKQFAASKSCSPNYLLQLGLHALQGPRSNPEVATFALNTCLSALLVSQSPDYQCVALTIRKLIAVCAIHKGDTDDDVVYGMYKQAYRIMVGLKAGDYPLEEGKWLAMTAWNRAALPVRLGQVEAARKWMSIGLDLAGKVPGMDTYKSCMEDFLDGFEKKSHGNGNV</sequence>
<protein>
    <recommendedName>
        <fullName evidence="2">Protein ZIP4 homolog</fullName>
    </recommendedName>
</protein>
<evidence type="ECO:0000256" key="2">
    <source>
        <dbReference type="ARBA" id="ARBA00031845"/>
    </source>
</evidence>
<dbReference type="InterPro" id="IPR011990">
    <property type="entry name" value="TPR-like_helical_dom_sf"/>
</dbReference>
<keyword evidence="4" id="KW-1185">Reference proteome</keyword>
<comment type="caution">
    <text evidence="3">The sequence shown here is derived from an EMBL/GenBank/DDBJ whole genome shotgun (WGS) entry which is preliminary data.</text>
</comment>
<evidence type="ECO:0000256" key="1">
    <source>
        <dbReference type="ARBA" id="ARBA00023254"/>
    </source>
</evidence>
<organism evidence="3 4">
    <name type="scientific">Rhododendron griersonianum</name>
    <dbReference type="NCBI Taxonomy" id="479676"/>
    <lineage>
        <taxon>Eukaryota</taxon>
        <taxon>Viridiplantae</taxon>
        <taxon>Streptophyta</taxon>
        <taxon>Embryophyta</taxon>
        <taxon>Tracheophyta</taxon>
        <taxon>Spermatophyta</taxon>
        <taxon>Magnoliopsida</taxon>
        <taxon>eudicotyledons</taxon>
        <taxon>Gunneridae</taxon>
        <taxon>Pentapetalae</taxon>
        <taxon>asterids</taxon>
        <taxon>Ericales</taxon>
        <taxon>Ericaceae</taxon>
        <taxon>Ericoideae</taxon>
        <taxon>Rhodoreae</taxon>
        <taxon>Rhododendron</taxon>
    </lineage>
</organism>
<dbReference type="PANTHER" id="PTHR40375">
    <property type="entry name" value="SPORULATION-SPECIFIC PROTEIN 22"/>
    <property type="match status" value="1"/>
</dbReference>
<evidence type="ECO:0000313" key="4">
    <source>
        <dbReference type="Proteomes" id="UP000823749"/>
    </source>
</evidence>
<evidence type="ECO:0000313" key="3">
    <source>
        <dbReference type="EMBL" id="KAG5514902.1"/>
    </source>
</evidence>
<name>A0AAV6HQL2_9ERIC</name>
<dbReference type="AlphaFoldDB" id="A0AAV6HQL2"/>
<dbReference type="Gene3D" id="1.25.40.10">
    <property type="entry name" value="Tetratricopeptide repeat domain"/>
    <property type="match status" value="1"/>
</dbReference>
<keyword evidence="1" id="KW-0469">Meiosis</keyword>
<dbReference type="GO" id="GO:0051321">
    <property type="term" value="P:meiotic cell cycle"/>
    <property type="evidence" value="ECO:0007669"/>
    <property type="project" value="UniProtKB-KW"/>
</dbReference>
<gene>
    <name evidence="3" type="ORF">RHGRI_036076</name>
</gene>
<dbReference type="Pfam" id="PF08631">
    <property type="entry name" value="SPO22"/>
    <property type="match status" value="1"/>
</dbReference>
<dbReference type="InterPro" id="IPR013940">
    <property type="entry name" value="Spo22/ZIP4/TEX11"/>
</dbReference>
<dbReference type="PANTHER" id="PTHR40375:SF2">
    <property type="entry name" value="SPORULATION-SPECIFIC PROTEIN 22"/>
    <property type="match status" value="1"/>
</dbReference>
<dbReference type="GO" id="GO:0090173">
    <property type="term" value="P:regulation of synaptonemal complex assembly"/>
    <property type="evidence" value="ECO:0007669"/>
    <property type="project" value="InterPro"/>
</dbReference>
<accession>A0AAV6HQL2</accession>
<reference evidence="3 4" key="1">
    <citation type="submission" date="2020-08" db="EMBL/GenBank/DDBJ databases">
        <title>Plant Genome Project.</title>
        <authorList>
            <person name="Zhang R.-G."/>
        </authorList>
    </citation>
    <scope>NUCLEOTIDE SEQUENCE [LARGE SCALE GENOMIC DNA]</scope>
    <source>
        <strain evidence="3">WSP0</strain>
        <tissue evidence="3">Leaf</tissue>
    </source>
</reference>
<dbReference type="InterPro" id="IPR039057">
    <property type="entry name" value="Spo22/ZIP4"/>
</dbReference>
<dbReference type="Proteomes" id="UP000823749">
    <property type="component" value="Chromosome 13"/>
</dbReference>
<proteinExistence type="predicted"/>
<dbReference type="SUPFAM" id="SSF48452">
    <property type="entry name" value="TPR-like"/>
    <property type="match status" value="1"/>
</dbReference>
<dbReference type="EMBL" id="JACTNZ010000013">
    <property type="protein sequence ID" value="KAG5514902.1"/>
    <property type="molecule type" value="Genomic_DNA"/>
</dbReference>